<dbReference type="AlphaFoldDB" id="A0A127ZFI0"/>
<organism evidence="2">
    <name type="scientific">Sporisorium scitamineum</name>
    <dbReference type="NCBI Taxonomy" id="49012"/>
    <lineage>
        <taxon>Eukaryota</taxon>
        <taxon>Fungi</taxon>
        <taxon>Dikarya</taxon>
        <taxon>Basidiomycota</taxon>
        <taxon>Ustilaginomycotina</taxon>
        <taxon>Ustilaginomycetes</taxon>
        <taxon>Ustilaginales</taxon>
        <taxon>Ustilaginaceae</taxon>
        <taxon>Sporisorium</taxon>
    </lineage>
</organism>
<feature type="region of interest" description="Disordered" evidence="1">
    <location>
        <begin position="15"/>
        <end position="83"/>
    </location>
</feature>
<protein>
    <submittedName>
        <fullName evidence="2">Uncharacterized protein</fullName>
    </submittedName>
</protein>
<reference evidence="2" key="1">
    <citation type="submission" date="2014-06" db="EMBL/GenBank/DDBJ databases">
        <authorList>
            <person name="Ju J."/>
            <person name="Zhang J."/>
        </authorList>
    </citation>
    <scope>NUCLEOTIDE SEQUENCE</scope>
    <source>
        <strain evidence="2">SscI8</strain>
    </source>
</reference>
<feature type="compositionally biased region" description="Basic and acidic residues" evidence="1">
    <location>
        <begin position="123"/>
        <end position="135"/>
    </location>
</feature>
<feature type="region of interest" description="Disordered" evidence="1">
    <location>
        <begin position="121"/>
        <end position="145"/>
    </location>
</feature>
<name>A0A127ZFI0_9BASI</name>
<accession>A0A127ZFI0</accession>
<feature type="compositionally biased region" description="Basic and acidic residues" evidence="1">
    <location>
        <begin position="54"/>
        <end position="71"/>
    </location>
</feature>
<evidence type="ECO:0000313" key="2">
    <source>
        <dbReference type="EMBL" id="CDU24861.1"/>
    </source>
</evidence>
<feature type="compositionally biased region" description="Pro residues" evidence="1">
    <location>
        <begin position="18"/>
        <end position="29"/>
    </location>
</feature>
<sequence>MSLLADLASSTSVLLFGPPAPVQKDPPPITATTSPTTSPISSKEALLRPNLGLSDHKADKMHATKVPKQDELPLPPPPEEQRGATASSILISTGASAISLLGSAVMGIGSAAVHAISAAPAETDTKASSPKDAKTEQPSAPSETTVLGSLSAALLTRAASVRDAAITSVTSSASSLATTAAHAITDAASSTLHNAAFKTSPAQPHTDPPEHPQIRRASTLPIQYTATGEPFSSDPSISAMQRIPDRPCGSHHALAHCCSAPNVLTSLAKEDAECCTCRCYAADTSSRDDCPCAGHAKAAYSKGQSGHFHRVEQLVKGTKRVVRDIKNVL</sequence>
<gene>
    <name evidence="2" type="ORF">SPSC_04694</name>
</gene>
<dbReference type="OrthoDB" id="2553346at2759"/>
<proteinExistence type="predicted"/>
<dbReference type="EMBL" id="LK056681">
    <property type="protein sequence ID" value="CDU24861.1"/>
    <property type="molecule type" value="Genomic_DNA"/>
</dbReference>
<feature type="compositionally biased region" description="Polar residues" evidence="1">
    <location>
        <begin position="136"/>
        <end position="145"/>
    </location>
</feature>
<feature type="compositionally biased region" description="Low complexity" evidence="1">
    <location>
        <begin position="30"/>
        <end position="42"/>
    </location>
</feature>
<evidence type="ECO:0000256" key="1">
    <source>
        <dbReference type="SAM" id="MobiDB-lite"/>
    </source>
</evidence>